<evidence type="ECO:0000313" key="1">
    <source>
        <dbReference type="EMBL" id="GLY81829.1"/>
    </source>
</evidence>
<gene>
    <name evidence="1" type="ORF">Airi01_100960</name>
</gene>
<dbReference type="AlphaFoldDB" id="A0A9W6RU17"/>
<sequence>MTAQNLPRNESSLARELADIKRRLRALETAPRAAKTSFSNGKLVVGDPSSETRIEISAADSRIRFYNPDGPADIYSPGGNAGTMLRTEEAAGGTFPDFGAEGYVWNGSYFQSLQVSRIDGDTTTVQASVDVRMHDSGSGHSAGQVSLNATNTGAPNEALINLVSDGGMLITNNGRTTDPPTPPADCVVLYVKSNRLYYKDAGGTPHPL</sequence>
<protein>
    <submittedName>
        <fullName evidence="1">Uncharacterized protein</fullName>
    </submittedName>
</protein>
<dbReference type="RefSeq" id="WP_285636797.1">
    <property type="nucleotide sequence ID" value="NZ_BSTJ01000023.1"/>
</dbReference>
<dbReference type="Proteomes" id="UP001165135">
    <property type="component" value="Unassembled WGS sequence"/>
</dbReference>
<name>A0A9W6RU17_9ACTN</name>
<evidence type="ECO:0000313" key="2">
    <source>
        <dbReference type="Proteomes" id="UP001165135"/>
    </source>
</evidence>
<reference evidence="1" key="1">
    <citation type="submission" date="2023-03" db="EMBL/GenBank/DDBJ databases">
        <title>Actinoallomurus iriomotensis NBRC 103681.</title>
        <authorList>
            <person name="Ichikawa N."/>
            <person name="Sato H."/>
            <person name="Tonouchi N."/>
        </authorList>
    </citation>
    <scope>NUCLEOTIDE SEQUENCE</scope>
    <source>
        <strain evidence="1">NBRC 103681</strain>
    </source>
</reference>
<dbReference type="EMBL" id="BSTJ01000023">
    <property type="protein sequence ID" value="GLY81829.1"/>
    <property type="molecule type" value="Genomic_DNA"/>
</dbReference>
<organism evidence="1 2">
    <name type="scientific">Actinoallomurus iriomotensis</name>
    <dbReference type="NCBI Taxonomy" id="478107"/>
    <lineage>
        <taxon>Bacteria</taxon>
        <taxon>Bacillati</taxon>
        <taxon>Actinomycetota</taxon>
        <taxon>Actinomycetes</taxon>
        <taxon>Streptosporangiales</taxon>
        <taxon>Thermomonosporaceae</taxon>
        <taxon>Actinoallomurus</taxon>
    </lineage>
</organism>
<accession>A0A9W6RU17</accession>
<proteinExistence type="predicted"/>
<comment type="caution">
    <text evidence="1">The sequence shown here is derived from an EMBL/GenBank/DDBJ whole genome shotgun (WGS) entry which is preliminary data.</text>
</comment>